<keyword evidence="2 6" id="KW-0641">Proline biosynthesis</keyword>
<dbReference type="InterPro" id="IPR029036">
    <property type="entry name" value="P5CR_dimer"/>
</dbReference>
<organism evidence="11 12">
    <name type="scientific">Faecalicoccus pleomorphus</name>
    <dbReference type="NCBI Taxonomy" id="1323"/>
    <lineage>
        <taxon>Bacteria</taxon>
        <taxon>Bacillati</taxon>
        <taxon>Bacillota</taxon>
        <taxon>Erysipelotrichia</taxon>
        <taxon>Erysipelotrichales</taxon>
        <taxon>Erysipelotrichaceae</taxon>
        <taxon>Faecalicoccus</taxon>
    </lineage>
</organism>
<feature type="binding site" evidence="8">
    <location>
        <begin position="6"/>
        <end position="11"/>
    </location>
    <ligand>
        <name>NADP(+)</name>
        <dbReference type="ChEBI" id="CHEBI:58349"/>
    </ligand>
</feature>
<dbReference type="GO" id="GO:0005737">
    <property type="term" value="C:cytoplasm"/>
    <property type="evidence" value="ECO:0007669"/>
    <property type="project" value="UniProtKB-SubCell"/>
</dbReference>
<evidence type="ECO:0000259" key="10">
    <source>
        <dbReference type="Pfam" id="PF14748"/>
    </source>
</evidence>
<dbReference type="HAMAP" id="MF_01925">
    <property type="entry name" value="P5C_reductase"/>
    <property type="match status" value="1"/>
</dbReference>
<dbReference type="RefSeq" id="WP_022790287.1">
    <property type="nucleotide sequence ID" value="NZ_JACJKL010000002.1"/>
</dbReference>
<gene>
    <name evidence="6 11" type="primary">proC</name>
    <name evidence="11" type="ORF">NCTC11087_00109</name>
</gene>
<name>A0A380LH53_9FIRM</name>
<evidence type="ECO:0000256" key="7">
    <source>
        <dbReference type="NCBIfam" id="TIGR00112"/>
    </source>
</evidence>
<dbReference type="AlphaFoldDB" id="A0A380LH53"/>
<keyword evidence="4 6" id="KW-0560">Oxidoreductase</keyword>
<dbReference type="OrthoDB" id="9805754at2"/>
<protein>
    <recommendedName>
        <fullName evidence="6 7">Pyrroline-5-carboxylate reductase</fullName>
        <shortName evidence="6">P5C reductase</shortName>
        <shortName evidence="6">P5CR</shortName>
        <ecNumber evidence="6 7">1.5.1.2</ecNumber>
    </recommendedName>
    <alternativeName>
        <fullName evidence="6">PCA reductase</fullName>
    </alternativeName>
</protein>
<feature type="binding site" evidence="8">
    <location>
        <position position="34"/>
    </location>
    <ligand>
        <name>NADP(+)</name>
        <dbReference type="ChEBI" id="CHEBI:58349"/>
    </ligand>
</feature>
<accession>A0A380LH53</accession>
<dbReference type="Pfam" id="PF14748">
    <property type="entry name" value="P5CR_dimer"/>
    <property type="match status" value="1"/>
</dbReference>
<dbReference type="Gene3D" id="1.10.3730.10">
    <property type="entry name" value="ProC C-terminal domain-like"/>
    <property type="match status" value="1"/>
</dbReference>
<dbReference type="PANTHER" id="PTHR11645">
    <property type="entry name" value="PYRROLINE-5-CARBOXYLATE REDUCTASE"/>
    <property type="match status" value="1"/>
</dbReference>
<feature type="binding site" evidence="8">
    <location>
        <begin position="68"/>
        <end position="71"/>
    </location>
    <ligand>
        <name>NADP(+)</name>
        <dbReference type="ChEBI" id="CHEBI:58349"/>
    </ligand>
</feature>
<feature type="domain" description="Pyrroline-5-carboxylate reductase dimerisation" evidence="10">
    <location>
        <begin position="160"/>
        <end position="256"/>
    </location>
</feature>
<dbReference type="InterPro" id="IPR036291">
    <property type="entry name" value="NAD(P)-bd_dom_sf"/>
</dbReference>
<comment type="subcellular location">
    <subcellularLocation>
        <location evidence="6">Cytoplasm</location>
    </subcellularLocation>
</comment>
<dbReference type="InterPro" id="IPR028939">
    <property type="entry name" value="P5C_Rdtase_cat_N"/>
</dbReference>
<keyword evidence="6" id="KW-0028">Amino-acid biosynthesis</keyword>
<dbReference type="EC" id="1.5.1.2" evidence="6 7"/>
<comment type="similarity">
    <text evidence="1 6">Belongs to the pyrroline-5-carboxylate reductase family.</text>
</comment>
<dbReference type="Gene3D" id="3.40.50.720">
    <property type="entry name" value="NAD(P)-binding Rossmann-like Domain"/>
    <property type="match status" value="1"/>
</dbReference>
<evidence type="ECO:0000313" key="11">
    <source>
        <dbReference type="EMBL" id="SUO03254.1"/>
    </source>
</evidence>
<dbReference type="PIRSF" id="PIRSF000193">
    <property type="entry name" value="Pyrrol-5-carb_rd"/>
    <property type="match status" value="1"/>
</dbReference>
<evidence type="ECO:0000256" key="3">
    <source>
        <dbReference type="ARBA" id="ARBA00022857"/>
    </source>
</evidence>
<dbReference type="FunFam" id="1.10.3730.10:FF:000001">
    <property type="entry name" value="Pyrroline-5-carboxylate reductase"/>
    <property type="match status" value="1"/>
</dbReference>
<dbReference type="GeneID" id="77461107"/>
<comment type="function">
    <text evidence="5 6">Catalyzes the reduction of 1-pyrroline-5-carboxylate (PCA) to L-proline.</text>
</comment>
<evidence type="ECO:0000256" key="2">
    <source>
        <dbReference type="ARBA" id="ARBA00022650"/>
    </source>
</evidence>
<proteinExistence type="inferred from homology"/>
<dbReference type="EMBL" id="UHFX01000003">
    <property type="protein sequence ID" value="SUO03254.1"/>
    <property type="molecule type" value="Genomic_DNA"/>
</dbReference>
<keyword evidence="12" id="KW-1185">Reference proteome</keyword>
<feature type="domain" description="Pyrroline-5-carboxylate reductase catalytic N-terminal" evidence="9">
    <location>
        <begin position="3"/>
        <end position="96"/>
    </location>
</feature>
<comment type="catalytic activity">
    <reaction evidence="6">
        <text>L-proline + NAD(+) = (S)-1-pyrroline-5-carboxylate + NADH + 2 H(+)</text>
        <dbReference type="Rhea" id="RHEA:14105"/>
        <dbReference type="ChEBI" id="CHEBI:15378"/>
        <dbReference type="ChEBI" id="CHEBI:17388"/>
        <dbReference type="ChEBI" id="CHEBI:57540"/>
        <dbReference type="ChEBI" id="CHEBI:57945"/>
        <dbReference type="ChEBI" id="CHEBI:60039"/>
        <dbReference type="EC" id="1.5.1.2"/>
    </reaction>
</comment>
<evidence type="ECO:0000256" key="4">
    <source>
        <dbReference type="ARBA" id="ARBA00023002"/>
    </source>
</evidence>
<dbReference type="Proteomes" id="UP000255523">
    <property type="component" value="Unassembled WGS sequence"/>
</dbReference>
<dbReference type="NCBIfam" id="TIGR00112">
    <property type="entry name" value="proC"/>
    <property type="match status" value="1"/>
</dbReference>
<keyword evidence="6" id="KW-0963">Cytoplasm</keyword>
<evidence type="ECO:0000313" key="12">
    <source>
        <dbReference type="Proteomes" id="UP000255523"/>
    </source>
</evidence>
<comment type="catalytic activity">
    <reaction evidence="6">
        <text>L-proline + NADP(+) = (S)-1-pyrroline-5-carboxylate + NADPH + 2 H(+)</text>
        <dbReference type="Rhea" id="RHEA:14109"/>
        <dbReference type="ChEBI" id="CHEBI:15378"/>
        <dbReference type="ChEBI" id="CHEBI:17388"/>
        <dbReference type="ChEBI" id="CHEBI:57783"/>
        <dbReference type="ChEBI" id="CHEBI:58349"/>
        <dbReference type="ChEBI" id="CHEBI:60039"/>
        <dbReference type="EC" id="1.5.1.2"/>
    </reaction>
</comment>
<dbReference type="GO" id="GO:0055129">
    <property type="term" value="P:L-proline biosynthetic process"/>
    <property type="evidence" value="ECO:0007669"/>
    <property type="project" value="UniProtKB-UniRule"/>
</dbReference>
<keyword evidence="3 6" id="KW-0521">NADP</keyword>
<dbReference type="UniPathway" id="UPA00098">
    <property type="reaction ID" value="UER00361"/>
</dbReference>
<sequence>MNIGFIGFGNMAQAIVNGMVNKANIDPSLIHVCSAHFDSCQKNAEKYGVCAHASSLEVVENAELIVLAVKPYQIEEVVEPIRKALVSKIVVSIAAGCFYDFYEEILEPQTQHISAIPNTPIAVGKGILVTEQKHSLQPKSLESFVQLFSTIAQIEWVEAKQLSIATTIAGCAPAYTAMYLEALADAGVKHGLKRQQAYDLAALMMAGTSLLYLEKKQHPGIMKDAVCSPSGTTIKGVASLEKNAFRGIIIEAIDEVEK</sequence>
<dbReference type="InterPro" id="IPR000304">
    <property type="entry name" value="Pyrroline-COOH_reductase"/>
</dbReference>
<comment type="pathway">
    <text evidence="6">Amino-acid biosynthesis; L-proline biosynthesis; L-proline from L-glutamate 5-semialdehyde: step 1/1.</text>
</comment>
<evidence type="ECO:0000256" key="5">
    <source>
        <dbReference type="ARBA" id="ARBA00058118"/>
    </source>
</evidence>
<dbReference type="Pfam" id="PF03807">
    <property type="entry name" value="F420_oxidored"/>
    <property type="match status" value="1"/>
</dbReference>
<evidence type="ECO:0000259" key="9">
    <source>
        <dbReference type="Pfam" id="PF03807"/>
    </source>
</evidence>
<evidence type="ECO:0000256" key="6">
    <source>
        <dbReference type="HAMAP-Rule" id="MF_01925"/>
    </source>
</evidence>
<dbReference type="PANTHER" id="PTHR11645:SF0">
    <property type="entry name" value="PYRROLINE-5-CARBOXYLATE REDUCTASE 3"/>
    <property type="match status" value="1"/>
</dbReference>
<dbReference type="SUPFAM" id="SSF51735">
    <property type="entry name" value="NAD(P)-binding Rossmann-fold domains"/>
    <property type="match status" value="1"/>
</dbReference>
<dbReference type="GO" id="GO:0004735">
    <property type="term" value="F:pyrroline-5-carboxylate reductase activity"/>
    <property type="evidence" value="ECO:0007669"/>
    <property type="project" value="UniProtKB-UniRule"/>
</dbReference>
<dbReference type="InterPro" id="IPR008927">
    <property type="entry name" value="6-PGluconate_DH-like_C_sf"/>
</dbReference>
<evidence type="ECO:0000256" key="8">
    <source>
        <dbReference type="PIRSR" id="PIRSR000193-1"/>
    </source>
</evidence>
<evidence type="ECO:0000256" key="1">
    <source>
        <dbReference type="ARBA" id="ARBA00005525"/>
    </source>
</evidence>
<dbReference type="SUPFAM" id="SSF48179">
    <property type="entry name" value="6-phosphogluconate dehydrogenase C-terminal domain-like"/>
    <property type="match status" value="1"/>
</dbReference>
<reference evidence="11 12" key="1">
    <citation type="submission" date="2018-06" db="EMBL/GenBank/DDBJ databases">
        <authorList>
            <consortium name="Pathogen Informatics"/>
            <person name="Doyle S."/>
        </authorList>
    </citation>
    <scope>NUCLEOTIDE SEQUENCE [LARGE SCALE GENOMIC DNA]</scope>
    <source>
        <strain evidence="11 12">NCTC11087</strain>
    </source>
</reference>